<evidence type="ECO:0000313" key="2">
    <source>
        <dbReference type="Proteomes" id="UP000887013"/>
    </source>
</evidence>
<dbReference type="Proteomes" id="UP000887013">
    <property type="component" value="Unassembled WGS sequence"/>
</dbReference>
<reference evidence="1" key="1">
    <citation type="submission" date="2020-08" db="EMBL/GenBank/DDBJ databases">
        <title>Multicomponent nature underlies the extraordinary mechanical properties of spider dragline silk.</title>
        <authorList>
            <person name="Kono N."/>
            <person name="Nakamura H."/>
            <person name="Mori M."/>
            <person name="Yoshida Y."/>
            <person name="Ohtoshi R."/>
            <person name="Malay A.D."/>
            <person name="Moran D.A.P."/>
            <person name="Tomita M."/>
            <person name="Numata K."/>
            <person name="Arakawa K."/>
        </authorList>
    </citation>
    <scope>NUCLEOTIDE SEQUENCE</scope>
</reference>
<sequence>MSVCLRALHALKISQKKESAKMCDLFPTTCWVHCCIYADSGCHKFSLSNLMIGKRINEEKAITPKDLYYEKHIFFHNYSYVLVRKRYFAKLPSIDRCGGDTFPFEKPV</sequence>
<protein>
    <submittedName>
        <fullName evidence="1">Uncharacterized protein</fullName>
    </submittedName>
</protein>
<gene>
    <name evidence="1" type="ORF">NPIL_378181</name>
</gene>
<comment type="caution">
    <text evidence="1">The sequence shown here is derived from an EMBL/GenBank/DDBJ whole genome shotgun (WGS) entry which is preliminary data.</text>
</comment>
<dbReference type="AlphaFoldDB" id="A0A8X6IYX9"/>
<evidence type="ECO:0000313" key="1">
    <source>
        <dbReference type="EMBL" id="GFS65891.1"/>
    </source>
</evidence>
<dbReference type="EMBL" id="BMAW01094522">
    <property type="protein sequence ID" value="GFS65891.1"/>
    <property type="molecule type" value="Genomic_DNA"/>
</dbReference>
<organism evidence="1 2">
    <name type="scientific">Nephila pilipes</name>
    <name type="common">Giant wood spider</name>
    <name type="synonym">Nephila maculata</name>
    <dbReference type="NCBI Taxonomy" id="299642"/>
    <lineage>
        <taxon>Eukaryota</taxon>
        <taxon>Metazoa</taxon>
        <taxon>Ecdysozoa</taxon>
        <taxon>Arthropoda</taxon>
        <taxon>Chelicerata</taxon>
        <taxon>Arachnida</taxon>
        <taxon>Araneae</taxon>
        <taxon>Araneomorphae</taxon>
        <taxon>Entelegynae</taxon>
        <taxon>Araneoidea</taxon>
        <taxon>Nephilidae</taxon>
        <taxon>Nephila</taxon>
    </lineage>
</organism>
<proteinExistence type="predicted"/>
<accession>A0A8X6IYX9</accession>
<keyword evidence="2" id="KW-1185">Reference proteome</keyword>
<name>A0A8X6IYX9_NEPPI</name>